<organism evidence="1 2">
    <name type="scientific">Pseudobacteriovorax antillogorgiicola</name>
    <dbReference type="NCBI Taxonomy" id="1513793"/>
    <lineage>
        <taxon>Bacteria</taxon>
        <taxon>Pseudomonadati</taxon>
        <taxon>Bdellovibrionota</taxon>
        <taxon>Oligoflexia</taxon>
        <taxon>Oligoflexales</taxon>
        <taxon>Pseudobacteriovoracaceae</taxon>
        <taxon>Pseudobacteriovorax</taxon>
    </lineage>
</organism>
<dbReference type="AlphaFoldDB" id="A0A1Y6BJ30"/>
<dbReference type="EMBL" id="FWZT01000005">
    <property type="protein sequence ID" value="SMF14030.1"/>
    <property type="molecule type" value="Genomic_DNA"/>
</dbReference>
<dbReference type="Proteomes" id="UP000192907">
    <property type="component" value="Unassembled WGS sequence"/>
</dbReference>
<sequence length="122" mass="13879">MVRLENSRWNLFELSENQLTEKYVGSVTNLSLNEDKAAFSFLDDESRTHRFNRQTKIRLKGKVENLIGDKLTITLELTGSFHSTLVKGEADFFIEDSKVRYQSSTGRDRLNLGLDGFSSPAS</sequence>
<evidence type="ECO:0000313" key="2">
    <source>
        <dbReference type="Proteomes" id="UP000192907"/>
    </source>
</evidence>
<reference evidence="2" key="1">
    <citation type="submission" date="2017-04" db="EMBL/GenBank/DDBJ databases">
        <authorList>
            <person name="Varghese N."/>
            <person name="Submissions S."/>
        </authorList>
    </citation>
    <scope>NUCLEOTIDE SEQUENCE [LARGE SCALE GENOMIC DNA]</scope>
    <source>
        <strain evidence="2">RKEM611</strain>
    </source>
</reference>
<accession>A0A1Y6BJ30</accession>
<protein>
    <submittedName>
        <fullName evidence="1">Uncharacterized protein</fullName>
    </submittedName>
</protein>
<gene>
    <name evidence="1" type="ORF">SAMN06296036_105268</name>
</gene>
<proteinExistence type="predicted"/>
<keyword evidence="2" id="KW-1185">Reference proteome</keyword>
<evidence type="ECO:0000313" key="1">
    <source>
        <dbReference type="EMBL" id="SMF14030.1"/>
    </source>
</evidence>
<dbReference type="STRING" id="1513793.SAMN06296036_105268"/>
<name>A0A1Y6BJ30_9BACT</name>